<dbReference type="GO" id="GO:0043565">
    <property type="term" value="F:sequence-specific DNA binding"/>
    <property type="evidence" value="ECO:0007669"/>
    <property type="project" value="InterPro"/>
</dbReference>
<protein>
    <submittedName>
        <fullName evidence="1">Uncharacterized protein</fullName>
    </submittedName>
</protein>
<dbReference type="InterPro" id="IPR010921">
    <property type="entry name" value="Trp_repressor/repl_initiator"/>
</dbReference>
<dbReference type="InterPro" id="IPR013159">
    <property type="entry name" value="DnaA_C"/>
</dbReference>
<organism evidence="1">
    <name type="scientific">marine sediment metagenome</name>
    <dbReference type="NCBI Taxonomy" id="412755"/>
    <lineage>
        <taxon>unclassified sequences</taxon>
        <taxon>metagenomes</taxon>
        <taxon>ecological metagenomes</taxon>
    </lineage>
</organism>
<dbReference type="SUPFAM" id="SSF48295">
    <property type="entry name" value="TrpR-like"/>
    <property type="match status" value="1"/>
</dbReference>
<comment type="caution">
    <text evidence="1">The sequence shown here is derived from an EMBL/GenBank/DDBJ whole genome shotgun (WGS) entry which is preliminary data.</text>
</comment>
<dbReference type="CDD" id="cd06571">
    <property type="entry name" value="Bac_DnaA_C"/>
    <property type="match status" value="1"/>
</dbReference>
<feature type="non-terminal residue" evidence="1">
    <location>
        <position position="1"/>
    </location>
</feature>
<dbReference type="EMBL" id="BARS01013643">
    <property type="protein sequence ID" value="GAF98504.1"/>
    <property type="molecule type" value="Genomic_DNA"/>
</dbReference>
<dbReference type="GO" id="GO:0006270">
    <property type="term" value="P:DNA replication initiation"/>
    <property type="evidence" value="ECO:0007669"/>
    <property type="project" value="InterPro"/>
</dbReference>
<proteinExistence type="predicted"/>
<evidence type="ECO:0000313" key="1">
    <source>
        <dbReference type="EMBL" id="GAF98504.1"/>
    </source>
</evidence>
<name>X0TZ14_9ZZZZ</name>
<dbReference type="GO" id="GO:0006275">
    <property type="term" value="P:regulation of DNA replication"/>
    <property type="evidence" value="ECO:0007669"/>
    <property type="project" value="InterPro"/>
</dbReference>
<dbReference type="GO" id="GO:0005524">
    <property type="term" value="F:ATP binding"/>
    <property type="evidence" value="ECO:0007669"/>
    <property type="project" value="InterPro"/>
</dbReference>
<dbReference type="AlphaFoldDB" id="X0TZ14"/>
<reference evidence="1" key="1">
    <citation type="journal article" date="2014" name="Front. Microbiol.">
        <title>High frequency of phylogenetically diverse reductive dehalogenase-homologous genes in deep subseafloor sedimentary metagenomes.</title>
        <authorList>
            <person name="Kawai M."/>
            <person name="Futagami T."/>
            <person name="Toyoda A."/>
            <person name="Takaki Y."/>
            <person name="Nishi S."/>
            <person name="Hori S."/>
            <person name="Arai W."/>
            <person name="Tsubouchi T."/>
            <person name="Morono Y."/>
            <person name="Uchiyama I."/>
            <person name="Ito T."/>
            <person name="Fujiyama A."/>
            <person name="Inagaki F."/>
            <person name="Takami H."/>
        </authorList>
    </citation>
    <scope>NUCLEOTIDE SEQUENCE</scope>
    <source>
        <strain evidence="1">Expedition CK06-06</strain>
    </source>
</reference>
<gene>
    <name evidence="1" type="ORF">S01H1_23557</name>
</gene>
<dbReference type="Gene3D" id="1.10.1750.10">
    <property type="match status" value="1"/>
</dbReference>
<sequence>TKYNVSISDLRISIRGQLNEPRNVAMYLMRHLRGDTLSTICKEFGLKKDSSAGSIVDRVKKQILKDKQFRNKVEEIKKIISKS</sequence>
<accession>X0TZ14</accession>